<reference evidence="3" key="3">
    <citation type="submission" date="2025-04" db="UniProtKB">
        <authorList>
            <consortium name="RefSeq"/>
        </authorList>
    </citation>
    <scope>IDENTIFICATION</scope>
    <source>
        <strain evidence="3">CBS 304.34</strain>
    </source>
</reference>
<sequence length="164" mass="17254">MSPFFFLLQGYVVQTGPPTGILSDARMIPRPPPSRHHLTNTQHQAATCHLSPTHAPSSFLLSHLHAHGMYQPVDTACATSPSRSWAHTQPALIGSTSLSAPPNLGLAIYAPAGGTQASDRMPFGGATDGVLGELSWGCASREGLDEALVMVTCRGIAEPSKSEK</sequence>
<evidence type="ECO:0000313" key="3">
    <source>
        <dbReference type="RefSeq" id="XP_033583177.1"/>
    </source>
</evidence>
<protein>
    <submittedName>
        <fullName evidence="1 3">Uncharacterized protein</fullName>
    </submittedName>
</protein>
<dbReference type="AlphaFoldDB" id="A0A6A6Z6B8"/>
<keyword evidence="2" id="KW-1185">Reference proteome</keyword>
<reference evidence="1 3" key="1">
    <citation type="journal article" date="2020" name="Stud. Mycol.">
        <title>101 Dothideomycetes genomes: a test case for predicting lifestyles and emergence of pathogens.</title>
        <authorList>
            <person name="Haridas S."/>
            <person name="Albert R."/>
            <person name="Binder M."/>
            <person name="Bloem J."/>
            <person name="Labutti K."/>
            <person name="Salamov A."/>
            <person name="Andreopoulos B."/>
            <person name="Baker S."/>
            <person name="Barry K."/>
            <person name="Bills G."/>
            <person name="Bluhm B."/>
            <person name="Cannon C."/>
            <person name="Castanera R."/>
            <person name="Culley D."/>
            <person name="Daum C."/>
            <person name="Ezra D."/>
            <person name="Gonzalez J."/>
            <person name="Henrissat B."/>
            <person name="Kuo A."/>
            <person name="Liang C."/>
            <person name="Lipzen A."/>
            <person name="Lutzoni F."/>
            <person name="Magnuson J."/>
            <person name="Mondo S."/>
            <person name="Nolan M."/>
            <person name="Ohm R."/>
            <person name="Pangilinan J."/>
            <person name="Park H.-J."/>
            <person name="Ramirez L."/>
            <person name="Alfaro M."/>
            <person name="Sun H."/>
            <person name="Tritt A."/>
            <person name="Yoshinaga Y."/>
            <person name="Zwiers L.-H."/>
            <person name="Turgeon B."/>
            <person name="Goodwin S."/>
            <person name="Spatafora J."/>
            <person name="Crous P."/>
            <person name="Grigoriev I."/>
        </authorList>
    </citation>
    <scope>NUCLEOTIDE SEQUENCE</scope>
    <source>
        <strain evidence="1 3">CBS 304.34</strain>
    </source>
</reference>
<dbReference type="RefSeq" id="XP_033583177.1">
    <property type="nucleotide sequence ID" value="XM_033712615.1"/>
</dbReference>
<dbReference type="Proteomes" id="UP000504636">
    <property type="component" value="Unplaced"/>
</dbReference>
<evidence type="ECO:0000313" key="1">
    <source>
        <dbReference type="EMBL" id="KAF2816213.1"/>
    </source>
</evidence>
<organism evidence="1">
    <name type="scientific">Mytilinidion resinicola</name>
    <dbReference type="NCBI Taxonomy" id="574789"/>
    <lineage>
        <taxon>Eukaryota</taxon>
        <taxon>Fungi</taxon>
        <taxon>Dikarya</taxon>
        <taxon>Ascomycota</taxon>
        <taxon>Pezizomycotina</taxon>
        <taxon>Dothideomycetes</taxon>
        <taxon>Pleosporomycetidae</taxon>
        <taxon>Mytilinidiales</taxon>
        <taxon>Mytilinidiaceae</taxon>
        <taxon>Mytilinidion</taxon>
    </lineage>
</organism>
<reference evidence="3" key="2">
    <citation type="submission" date="2020-04" db="EMBL/GenBank/DDBJ databases">
        <authorList>
            <consortium name="NCBI Genome Project"/>
        </authorList>
    </citation>
    <scope>NUCLEOTIDE SEQUENCE</scope>
    <source>
        <strain evidence="3">CBS 304.34</strain>
    </source>
</reference>
<accession>A0A6A6Z6B8</accession>
<evidence type="ECO:0000313" key="2">
    <source>
        <dbReference type="Proteomes" id="UP000504636"/>
    </source>
</evidence>
<gene>
    <name evidence="1 3" type="ORF">BDZ99DRAFT_131348</name>
</gene>
<dbReference type="GeneID" id="54453508"/>
<dbReference type="EMBL" id="MU003693">
    <property type="protein sequence ID" value="KAF2816213.1"/>
    <property type="molecule type" value="Genomic_DNA"/>
</dbReference>
<name>A0A6A6Z6B8_9PEZI</name>
<proteinExistence type="predicted"/>